<comment type="catalytic activity">
    <reaction evidence="6">
        <text>guanosine(18) in tRNA + S-adenosyl-L-methionine = 2'-O-methylguanosine(18) in tRNA + S-adenosyl-L-homocysteine + H(+)</text>
        <dbReference type="Rhea" id="RHEA:20077"/>
        <dbReference type="Rhea" id="RHEA-COMP:10190"/>
        <dbReference type="Rhea" id="RHEA-COMP:10192"/>
        <dbReference type="ChEBI" id="CHEBI:15378"/>
        <dbReference type="ChEBI" id="CHEBI:57856"/>
        <dbReference type="ChEBI" id="CHEBI:59789"/>
        <dbReference type="ChEBI" id="CHEBI:74269"/>
        <dbReference type="ChEBI" id="CHEBI:74445"/>
        <dbReference type="EC" id="2.1.1.34"/>
    </reaction>
    <physiologicalReaction direction="left-to-right" evidence="6">
        <dbReference type="Rhea" id="RHEA:20078"/>
    </physiologicalReaction>
</comment>
<dbReference type="Pfam" id="PF00588">
    <property type="entry name" value="SpoU_methylase"/>
    <property type="match status" value="1"/>
</dbReference>
<evidence type="ECO:0000256" key="10">
    <source>
        <dbReference type="ARBA" id="ARBA00093656"/>
    </source>
</evidence>
<proteinExistence type="predicted"/>
<dbReference type="InterPro" id="IPR001537">
    <property type="entry name" value="SpoU_MeTrfase"/>
</dbReference>
<dbReference type="SUPFAM" id="SSF75217">
    <property type="entry name" value="alpha/beta knot"/>
    <property type="match status" value="1"/>
</dbReference>
<evidence type="ECO:0000256" key="8">
    <source>
        <dbReference type="ARBA" id="ARBA00093594"/>
    </source>
</evidence>
<dbReference type="PANTHER" id="PTHR12029:SF11">
    <property type="entry name" value="METHYLTRANSFERASE TARBP1-RELATED"/>
    <property type="match status" value="1"/>
</dbReference>
<dbReference type="GO" id="GO:0003723">
    <property type="term" value="F:RNA binding"/>
    <property type="evidence" value="ECO:0007669"/>
    <property type="project" value="UniProtKB-KW"/>
</dbReference>
<comment type="function">
    <text evidence="7">S-adenosyl-L-methionine-dependent 2'-O-ribose methyltransferase that catalyzes the formation of 2'-O-methylguanosine at position 18 (Gm18) in a subset of tRNA. Selectively mediates Gm18 methylation of tRNAGln-TTG/CTG and tRNASer-TGA/GCT. Gm18 modification can enhance the stability of modified tRNAs.</text>
</comment>
<keyword evidence="2" id="KW-0808">Transferase</keyword>
<dbReference type="OrthoDB" id="241340at2759"/>
<keyword evidence="1" id="KW-0489">Methyltransferase</keyword>
<dbReference type="CDD" id="cd18091">
    <property type="entry name" value="SpoU-like_TRM3-like"/>
    <property type="match status" value="1"/>
</dbReference>
<evidence type="ECO:0000259" key="11">
    <source>
        <dbReference type="Pfam" id="PF00588"/>
    </source>
</evidence>
<dbReference type="InterPro" id="IPR029028">
    <property type="entry name" value="Alpha/beta_knot_MTases"/>
</dbReference>
<feature type="domain" description="tRNA/rRNA methyltransferase SpoU type" evidence="11">
    <location>
        <begin position="1603"/>
        <end position="1745"/>
    </location>
</feature>
<dbReference type="PANTHER" id="PTHR12029">
    <property type="entry name" value="RNA METHYLTRANSFERASE"/>
    <property type="match status" value="1"/>
</dbReference>
<dbReference type="InterPro" id="IPR045330">
    <property type="entry name" value="TRM3/TARBP1"/>
</dbReference>
<accession>A0A6P5FNA5</accession>
<reference evidence="13" key="2">
    <citation type="submission" date="2025-08" db="UniProtKB">
        <authorList>
            <consortium name="RefSeq"/>
        </authorList>
    </citation>
    <scope>IDENTIFICATION</scope>
    <source>
        <tissue evidence="13">Leaf</tissue>
    </source>
</reference>
<evidence type="ECO:0000256" key="6">
    <source>
        <dbReference type="ARBA" id="ARBA00093266"/>
    </source>
</evidence>
<dbReference type="RefSeq" id="XP_020094958.1">
    <property type="nucleotide sequence ID" value="XM_020239369.1"/>
</dbReference>
<dbReference type="GO" id="GO:0030488">
    <property type="term" value="P:tRNA methylation"/>
    <property type="evidence" value="ECO:0007669"/>
    <property type="project" value="InterPro"/>
</dbReference>
<evidence type="ECO:0000313" key="12">
    <source>
        <dbReference type="Proteomes" id="UP000515123"/>
    </source>
</evidence>
<reference evidence="12" key="1">
    <citation type="journal article" date="2015" name="Nat. Genet.">
        <title>The pineapple genome and the evolution of CAM photosynthesis.</title>
        <authorList>
            <person name="Ming R."/>
            <person name="VanBuren R."/>
            <person name="Wai C.M."/>
            <person name="Tang H."/>
            <person name="Schatz M.C."/>
            <person name="Bowers J.E."/>
            <person name="Lyons E."/>
            <person name="Wang M.L."/>
            <person name="Chen J."/>
            <person name="Biggers E."/>
            <person name="Zhang J."/>
            <person name="Huang L."/>
            <person name="Zhang L."/>
            <person name="Miao W."/>
            <person name="Zhang J."/>
            <person name="Ye Z."/>
            <person name="Miao C."/>
            <person name="Lin Z."/>
            <person name="Wang H."/>
            <person name="Zhou H."/>
            <person name="Yim W.C."/>
            <person name="Priest H.D."/>
            <person name="Zheng C."/>
            <person name="Woodhouse M."/>
            <person name="Edger P.P."/>
            <person name="Guyot R."/>
            <person name="Guo H.B."/>
            <person name="Guo H."/>
            <person name="Zheng G."/>
            <person name="Singh R."/>
            <person name="Sharma A."/>
            <person name="Min X."/>
            <person name="Zheng Y."/>
            <person name="Lee H."/>
            <person name="Gurtowski J."/>
            <person name="Sedlazeck F.J."/>
            <person name="Harkess A."/>
            <person name="McKain M.R."/>
            <person name="Liao Z."/>
            <person name="Fang J."/>
            <person name="Liu J."/>
            <person name="Zhang X."/>
            <person name="Zhang Q."/>
            <person name="Hu W."/>
            <person name="Qin Y."/>
            <person name="Wang K."/>
            <person name="Chen L.Y."/>
            <person name="Shirley N."/>
            <person name="Lin Y.R."/>
            <person name="Liu L.Y."/>
            <person name="Hernandez A.G."/>
            <person name="Wright C.L."/>
            <person name="Bulone V."/>
            <person name="Tuskan G.A."/>
            <person name="Heath K."/>
            <person name="Zee F."/>
            <person name="Moore P.H."/>
            <person name="Sunkar R."/>
            <person name="Leebens-Mack J.H."/>
            <person name="Mockler T."/>
            <person name="Bennetzen J.L."/>
            <person name="Freeling M."/>
            <person name="Sankoff D."/>
            <person name="Paterson A.H."/>
            <person name="Zhu X."/>
            <person name="Yang X."/>
            <person name="Smith J.A."/>
            <person name="Cushman J.C."/>
            <person name="Paull R.E."/>
            <person name="Yu Q."/>
        </authorList>
    </citation>
    <scope>NUCLEOTIDE SEQUENCE [LARGE SCALE GENOMIC DNA]</scope>
    <source>
        <strain evidence="12">cv. F153</strain>
    </source>
</reference>
<evidence type="ECO:0000256" key="2">
    <source>
        <dbReference type="ARBA" id="ARBA00022679"/>
    </source>
</evidence>
<name>A0A6P5FNA5_ANACO</name>
<gene>
    <name evidence="13" type="primary">LOC109714673</name>
</gene>
<dbReference type="Proteomes" id="UP000515123">
    <property type="component" value="Linkage group 8"/>
</dbReference>
<keyword evidence="12" id="KW-1185">Reference proteome</keyword>
<evidence type="ECO:0000256" key="4">
    <source>
        <dbReference type="ARBA" id="ARBA00022884"/>
    </source>
</evidence>
<dbReference type="InterPro" id="IPR016024">
    <property type="entry name" value="ARM-type_fold"/>
</dbReference>
<dbReference type="GO" id="GO:0141100">
    <property type="term" value="F:tRNA (guanine(18)-2'-O)-methyltransferase activity"/>
    <property type="evidence" value="ECO:0007669"/>
    <property type="project" value="UniProtKB-EC"/>
</dbReference>
<dbReference type="SUPFAM" id="SSF48371">
    <property type="entry name" value="ARM repeat"/>
    <property type="match status" value="1"/>
</dbReference>
<dbReference type="Gene3D" id="3.40.1280.10">
    <property type="match status" value="1"/>
</dbReference>
<evidence type="ECO:0000256" key="5">
    <source>
        <dbReference type="ARBA" id="ARBA00022990"/>
    </source>
</evidence>
<organism evidence="12 13">
    <name type="scientific">Ananas comosus</name>
    <name type="common">Pineapple</name>
    <name type="synonym">Ananas ananas</name>
    <dbReference type="NCBI Taxonomy" id="4615"/>
    <lineage>
        <taxon>Eukaryota</taxon>
        <taxon>Viridiplantae</taxon>
        <taxon>Streptophyta</taxon>
        <taxon>Embryophyta</taxon>
        <taxon>Tracheophyta</taxon>
        <taxon>Spermatophyta</taxon>
        <taxon>Magnoliopsida</taxon>
        <taxon>Liliopsida</taxon>
        <taxon>Poales</taxon>
        <taxon>Bromeliaceae</taxon>
        <taxon>Bromelioideae</taxon>
        <taxon>Ananas</taxon>
    </lineage>
</organism>
<evidence type="ECO:0000256" key="1">
    <source>
        <dbReference type="ARBA" id="ARBA00022603"/>
    </source>
</evidence>
<evidence type="ECO:0000256" key="3">
    <source>
        <dbReference type="ARBA" id="ARBA00022691"/>
    </source>
</evidence>
<evidence type="ECO:0000256" key="9">
    <source>
        <dbReference type="ARBA" id="ARBA00093636"/>
    </source>
</evidence>
<dbReference type="EC" id="2.1.1.34" evidence="8"/>
<keyword evidence="4" id="KW-0694">RNA-binding</keyword>
<dbReference type="FunFam" id="3.40.1280.10:FF:000010">
    <property type="entry name" value="probable methyltransferase TARBP1"/>
    <property type="match status" value="1"/>
</dbReference>
<evidence type="ECO:0000313" key="13">
    <source>
        <dbReference type="RefSeq" id="XP_020094958.1"/>
    </source>
</evidence>
<dbReference type="InterPro" id="IPR044748">
    <property type="entry name" value="Trm3/TARBP1_C"/>
</dbReference>
<protein>
    <recommendedName>
        <fullName evidence="9">tRNA (guanosine(18)-2'-O)-methyltransferase TARBP1</fullName>
        <ecNumber evidence="8">2.1.1.34</ecNumber>
    </recommendedName>
    <alternativeName>
        <fullName evidence="10">TAR RNA-binding protein 1</fullName>
    </alternativeName>
</protein>
<evidence type="ECO:0000256" key="7">
    <source>
        <dbReference type="ARBA" id="ARBA00093361"/>
    </source>
</evidence>
<keyword evidence="3" id="KW-0949">S-adenosyl-L-methionine</keyword>
<sequence>MEEITPPPLSPLSPYIASLRSCFAAAPPAAVPAIVDCVAASASVSPNDLFVSLLRAFPDPAEVLESNYAVSHAAALCHLIKNTEYPRDAMRSLIWRVFVPLLKAIKINDTELLNPIVGLLCDAISKNESWELLGTTIVPFCLRSIGLGVGLPQNDELSVYKWSSEGAVDGNFEGVSSQSLPLITTCRILKSLLIAVLKIREGHCSLDLMSIEGCRSLDALAQNLTWDLSKLVLCMLTQSPDYRSCATRMLLPVLLGSLNEFSSVTVFAHEKEFTLSRFSVLKDIWKCCISLFSLGRQERSDAYSILSLYFSHHVEKCETVAKYDSSEDFDIRDTKEFWEEVRKGLVDRDGSVRKQALYVIKILLRNCSSSTESDFDQYCSGDSKLPQDAKRSSAATYCRTSSHATMTKRERWADEEAKSLGVGEVCHSDQFCSSSYDRWKVFLLLYETLEEYGTHLVEAAWTHQVALLLQSRSQSDYLDSVDHGGHHFQMETLEGVLSWMVVLWERGFSHENPQVRCLIMQSFLDIGWKQYDNFAQRIPKDFVLGPLINGLNDVVHHKDFGVRGVYSSKTIEGAAKFFHEFSRQMMLSVRLSLVWSLASAAKYDSFGRAGLMALAFCIASSAGWSEDTQGGTDVSCALATSEAKETIYGGVTLLPVSPEDVLDALGVVIERSKQHFNPNYRLKVCQQVLKAASALINITDVPLDLLLHFLSSVPREFTDLTGSLRGIVQQWLVHSSYQCPVDTSSCFFNELISFPTSFINHTYSAEGLYTFDDEDVGAWEAEAQRWARVLLLIDSEQHIEPIFKLLRNYGSNLSAEDQNIKWRSIKFLIIILRMVEELQINWRKLMSNRLDQFCPLLISICENFTVSLLPIMEELVVFAKSVCPLLLSVDVTEETDLPCSVKGKLGGPSQRRLASFMTSSVLQAVLLMRTVACVLSWCSQHAKDVSLNSSFTFLSEFSWKVIQSPTYATETGAEVRLAAYEALAYVLSALSSGVTSFNLDFTKAYSKPQCLNGEREPSLDLLAISFLTNINDLLANGVLTRSRRAVLMYWKWLCMESLLAIPYSVSGKGIHRGCSNCLFADSTLRTIFSDIVESLENAGENSVLSILRCVRLVFGLSQNNLHSCRSREEISSLSKVDCQMMRQLVKSSWLLHLSCNKRRVAPIAALLSAVLHPAVFSDLNMHETDGKGKGPLKWFVEQLLDEGVKSPRTIRLAALHLTGLWLLHPKVLKCYIKELKLLSLYGSVAFDEDFDAERSENHDARAEVSLLAQSPDCEFTEVFINTEMYARVSVAVLFYQLGNLCNRKEALETEESLSALQCGKLFLLELLDSAVNDKDLSKELYKKYSSVHRRKVRAWQMICVLSHFVEEDIVEEVTSKLHLCLYRNNLPAVRQYLETFAIQIYLKFPTLAEQQLIPIFHNYTMRAQALSSYVFIAANIILHSSDLSVQIKHLNELLPPIVPFLTSHHHSLRGFTQVLVYCVLSKLWPALKLHNSEVEPLEKKCFEDLKTYLAENNDCASHKDKQELDGNINGSLRSFRDIPLDFQKKIMLNKDRKSVPTDTDGILGCTDFSRPLFEIEKEDQLLNSVLQLRNQAMEMIKISQQQIILVASLLDRIPNLAGLARTCEVFKAAGLAIADASILQDKQFQLISVTAEKWIPIIEVPVSTIKVFLEKKRQEGYSIIGLEQTANSTPLDLYSFPNNTVLVLGREKEGIPVDIIHVLDACVEIPQLGIVRSLNVHVSGAIALWEYTRQQRSKKS</sequence>
<keyword evidence="5" id="KW-0007">Acetylation</keyword>
<dbReference type="InterPro" id="IPR029026">
    <property type="entry name" value="tRNA_m1G_MTases_N"/>
</dbReference>
<dbReference type="GeneID" id="109714673"/>